<dbReference type="SUPFAM" id="SSF51905">
    <property type="entry name" value="FAD/NAD(P)-binding domain"/>
    <property type="match status" value="1"/>
</dbReference>
<reference evidence="4" key="1">
    <citation type="submission" date="2017-03" db="EMBL/GenBank/DDBJ databases">
        <authorList>
            <person name="Rodrigo-Torres L."/>
            <person name="Arahal R.D."/>
            <person name="Lucena T."/>
        </authorList>
    </citation>
    <scope>NUCLEOTIDE SEQUENCE [LARGE SCALE GENOMIC DNA]</scope>
    <source>
        <strain evidence="4">CECT 7751</strain>
    </source>
</reference>
<dbReference type="Pfam" id="PF01266">
    <property type="entry name" value="DAO"/>
    <property type="match status" value="1"/>
</dbReference>
<dbReference type="PANTHER" id="PTHR13847:SF281">
    <property type="entry name" value="FAD DEPENDENT OXIDOREDUCTASE DOMAIN-CONTAINING PROTEIN"/>
    <property type="match status" value="1"/>
</dbReference>
<dbReference type="Gene3D" id="3.50.50.60">
    <property type="entry name" value="FAD/NAD(P)-binding domain"/>
    <property type="match status" value="1"/>
</dbReference>
<evidence type="ECO:0000313" key="4">
    <source>
        <dbReference type="Proteomes" id="UP000193963"/>
    </source>
</evidence>
<keyword evidence="4" id="KW-1185">Reference proteome</keyword>
<dbReference type="Proteomes" id="UP000193963">
    <property type="component" value="Unassembled WGS sequence"/>
</dbReference>
<dbReference type="RefSeq" id="WP_085889633.1">
    <property type="nucleotide sequence ID" value="NZ_FWFN01000008.1"/>
</dbReference>
<proteinExistence type="predicted"/>
<gene>
    <name evidence="3" type="primary">puuB_3</name>
    <name evidence="3" type="ORF">PSM7751_03614</name>
</gene>
<evidence type="ECO:0000259" key="2">
    <source>
        <dbReference type="Pfam" id="PF01266"/>
    </source>
</evidence>
<dbReference type="GO" id="GO:0016491">
    <property type="term" value="F:oxidoreductase activity"/>
    <property type="evidence" value="ECO:0007669"/>
    <property type="project" value="UniProtKB-KW"/>
</dbReference>
<dbReference type="InterPro" id="IPR036188">
    <property type="entry name" value="FAD/NAD-bd_sf"/>
</dbReference>
<name>A0A1X7A4X4_9RHOB</name>
<accession>A0A1X7A4X4</accession>
<dbReference type="AlphaFoldDB" id="A0A1X7A4X4"/>
<organism evidence="3 4">
    <name type="scientific">Pseudooceanicola marinus</name>
    <dbReference type="NCBI Taxonomy" id="396013"/>
    <lineage>
        <taxon>Bacteria</taxon>
        <taxon>Pseudomonadati</taxon>
        <taxon>Pseudomonadota</taxon>
        <taxon>Alphaproteobacteria</taxon>
        <taxon>Rhodobacterales</taxon>
        <taxon>Paracoccaceae</taxon>
        <taxon>Pseudooceanicola</taxon>
    </lineage>
</organism>
<dbReference type="InterPro" id="IPR006076">
    <property type="entry name" value="FAD-dep_OxRdtase"/>
</dbReference>
<dbReference type="PANTHER" id="PTHR13847">
    <property type="entry name" value="SARCOSINE DEHYDROGENASE-RELATED"/>
    <property type="match status" value="1"/>
</dbReference>
<sequence>MTTKTPRRIYPDYTYTRAPIERCYWAEAVPEAALAAPPLPGPARVEALVIGGGYTGLNAALSLAQAGRQVTLIDAAFPAFGASGRNGGFCCLGSARASDGQLRRRFGPEAPADLRRAEAASIAHVDRLTRVHGIDVDRHSTGETILAHSPKAMEKLAASAESYSADYGTEMRVLSKADLAIEGLDGPTWYGGLHNPLGFALHPRKYAAGLLRAALAAGVTVHGETPALAIEQQGRTLSVTTPRGTVTADRVLVATNGYTAENLAPWFRGRTLPAQSSAIASRPLTEAEMQAQGYWSRQMAYEDRRLLHYFHLTPDGRMVFGQRGGLLSSPATEAKLAKLVRADFDRAFPAWSHVETPHYWSGMVCLTASLTPYCGPVPGLPGAFTAFGYHGNGVAMGSYLGARMAELARDEDPSEILPASFRAPPPRFPLGRFRRLLLAAEYTQARLFDL</sequence>
<evidence type="ECO:0000313" key="3">
    <source>
        <dbReference type="EMBL" id="SLN68706.1"/>
    </source>
</evidence>
<dbReference type="EMBL" id="FWFN01000008">
    <property type="protein sequence ID" value="SLN68706.1"/>
    <property type="molecule type" value="Genomic_DNA"/>
</dbReference>
<dbReference type="OrthoDB" id="9806601at2"/>
<feature type="domain" description="FAD dependent oxidoreductase" evidence="2">
    <location>
        <begin position="47"/>
        <end position="407"/>
    </location>
</feature>
<keyword evidence="1 3" id="KW-0560">Oxidoreductase</keyword>
<dbReference type="EC" id="1.4.3.-" evidence="3"/>
<evidence type="ECO:0000256" key="1">
    <source>
        <dbReference type="ARBA" id="ARBA00023002"/>
    </source>
</evidence>
<protein>
    <submittedName>
        <fullName evidence="3">Gamma-glutamylputrescine oxidoreductase</fullName>
        <ecNumber evidence="3">1.4.3.-</ecNumber>
    </submittedName>
</protein>
<dbReference type="Gene3D" id="3.30.9.10">
    <property type="entry name" value="D-Amino Acid Oxidase, subunit A, domain 2"/>
    <property type="match status" value="1"/>
</dbReference>
<dbReference type="GO" id="GO:0005737">
    <property type="term" value="C:cytoplasm"/>
    <property type="evidence" value="ECO:0007669"/>
    <property type="project" value="TreeGrafter"/>
</dbReference>